<evidence type="ECO:0000259" key="7">
    <source>
        <dbReference type="Pfam" id="PF00082"/>
    </source>
</evidence>
<keyword evidence="4 5" id="KW-0720">Serine protease</keyword>
<dbReference type="PRINTS" id="PR00723">
    <property type="entry name" value="SUBTILISIN"/>
</dbReference>
<reference evidence="9" key="1">
    <citation type="journal article" date="2020" name="mSystems">
        <title>Genome- and Community-Level Interaction Insights into Carbon Utilization and Element Cycling Functions of Hydrothermarchaeota in Hydrothermal Sediment.</title>
        <authorList>
            <person name="Zhou Z."/>
            <person name="Liu Y."/>
            <person name="Xu W."/>
            <person name="Pan J."/>
            <person name="Luo Z.H."/>
            <person name="Li M."/>
        </authorList>
    </citation>
    <scope>NUCLEOTIDE SEQUENCE [LARGE SCALE GENOMIC DNA]</scope>
    <source>
        <strain evidence="9">SpSt-500</strain>
    </source>
</reference>
<protein>
    <submittedName>
        <fullName evidence="9">T9SS type A sorting domain-containing protein</fullName>
    </submittedName>
</protein>
<proteinExistence type="inferred from homology"/>
<keyword evidence="3 5" id="KW-0378">Hydrolase</keyword>
<feature type="active site" description="Charge relay system" evidence="5">
    <location>
        <position position="232"/>
    </location>
</feature>
<dbReference type="InterPro" id="IPR034204">
    <property type="entry name" value="PfSUB1-like_cat_dom"/>
</dbReference>
<keyword evidence="2 5" id="KW-0645">Protease</keyword>
<dbReference type="Gene3D" id="3.40.50.200">
    <property type="entry name" value="Peptidase S8/S53 domain"/>
    <property type="match status" value="1"/>
</dbReference>
<dbReference type="PANTHER" id="PTHR43399:SF4">
    <property type="entry name" value="CELL WALL-ASSOCIATED PROTEASE"/>
    <property type="match status" value="1"/>
</dbReference>
<dbReference type="InterPro" id="IPR051048">
    <property type="entry name" value="Peptidase_S8/S53_subtilisin"/>
</dbReference>
<gene>
    <name evidence="9" type="ORF">ENS56_06985</name>
</gene>
<dbReference type="Gene3D" id="2.60.40.4070">
    <property type="match status" value="1"/>
</dbReference>
<dbReference type="EMBL" id="DSVI01000008">
    <property type="protein sequence ID" value="HGT47762.1"/>
    <property type="molecule type" value="Genomic_DNA"/>
</dbReference>
<dbReference type="PROSITE" id="PS51892">
    <property type="entry name" value="SUBTILASE"/>
    <property type="match status" value="1"/>
</dbReference>
<dbReference type="Pfam" id="PF18962">
    <property type="entry name" value="Por_Secre_tail"/>
    <property type="match status" value="1"/>
</dbReference>
<dbReference type="PROSITE" id="PS00137">
    <property type="entry name" value="SUBTILASE_HIS"/>
    <property type="match status" value="1"/>
</dbReference>
<evidence type="ECO:0000256" key="6">
    <source>
        <dbReference type="RuleBase" id="RU003355"/>
    </source>
</evidence>
<feature type="domain" description="Secretion system C-terminal sorting" evidence="8">
    <location>
        <begin position="876"/>
        <end position="956"/>
    </location>
</feature>
<feature type="active site" description="Charge relay system" evidence="5">
    <location>
        <position position="172"/>
    </location>
</feature>
<dbReference type="PROSITE" id="PS00138">
    <property type="entry name" value="SUBTILASE_SER"/>
    <property type="match status" value="1"/>
</dbReference>
<dbReference type="InterPro" id="IPR022398">
    <property type="entry name" value="Peptidase_S8_His-AS"/>
</dbReference>
<dbReference type="InterPro" id="IPR036852">
    <property type="entry name" value="Peptidase_S8/S53_dom_sf"/>
</dbReference>
<accession>A0A832DI14</accession>
<sequence length="959" mass="103653">MKTRLKKSIGLIILFVLPLILFGFNSPELNLRVIEKDGVKYLSNTLVIKLKYIPSSDSYGKVSLSSSLQQTLDAFQITETKLLFPAKLKESNSSLSRIVIINYSSDVDPFYLSSKISGSFEIEWAEPKFVYVLDYIPNDPSYSSQYALSKISAALAWDINKGDTSVVIGIVDTGVDWDHPDLAANIWTNWSEIPDNGIDDDNNGYIDDVRGWDFGGLSGTPDNNPMEDQPDHGTHVAGIASAVTDNGIGVASIGFKCKLMPVKTTRNDSRGPNGPYVVYGYEGIVYAADNGAKVINCSWGGNGYSLLGQETINYATAQGSLVVAAAGNSNSTDSHYPSSYKGVLSVVSTTSTDTKSSFSNYGYTVDLSAPGSSIYNTWQNDTYATLSGTSMASPLTAGLAALVFSQFPSYNAEQVGEQIRVNCDDIYNINTSFQYLLGSGRINAFKSLSNTGSKSVRAVEVNFSDEAPNGDGDGIFEAGETISVAVKFKNYLSPTSSLSIQLESRNSYSSVINSTFNAGSVGTLNEFNNYSSKFTFTISSSAPQNAKLNFLLRFSDGSYSDFQWIETIGNPTYATQSGNDVALTITSKGTFAFNDYPNNLQGNGFKYLNGTNQMFEGALIIGTSATKISDAARGANQGIQNNDFAISQPFVLDIPGSIADVEGSSVINDNNAGANKIGVTVKLKTYSFSSSPNNNFIILDYTLVNNNSFSISNLYAGLFFDWDLIDGSGLGDRTEWDNFLNYGFIRNTTGGPTNYNGVALLSGNNYGFYAIKNDGGDGGFQIYDGFDDSEKWQAISGGVSKTTAGPGDVSNVTSAGPFSINSGDSVKIAFAILAAGNKTALDVAVNQARVKYQEVLILDVKDNKTIPQQFSLEQNYPNPFNPSTKISWQSPVSGHQTLKIYDVLGNEVATLVDEYREAGRYEVEFNVAQVSRPELSSGVYFYRLVIGNFIATRKLVLMR</sequence>
<dbReference type="InterPro" id="IPR015500">
    <property type="entry name" value="Peptidase_S8_subtilisin-rel"/>
</dbReference>
<organism evidence="9">
    <name type="scientific">Ignavibacterium album</name>
    <dbReference type="NCBI Taxonomy" id="591197"/>
    <lineage>
        <taxon>Bacteria</taxon>
        <taxon>Pseudomonadati</taxon>
        <taxon>Ignavibacteriota</taxon>
        <taxon>Ignavibacteria</taxon>
        <taxon>Ignavibacteriales</taxon>
        <taxon>Ignavibacteriaceae</taxon>
        <taxon>Ignavibacterium</taxon>
    </lineage>
</organism>
<feature type="domain" description="Peptidase S8/S53" evidence="7">
    <location>
        <begin position="164"/>
        <end position="417"/>
    </location>
</feature>
<evidence type="ECO:0000256" key="4">
    <source>
        <dbReference type="ARBA" id="ARBA00022825"/>
    </source>
</evidence>
<dbReference type="InterPro" id="IPR023828">
    <property type="entry name" value="Peptidase_S8_Ser-AS"/>
</dbReference>
<evidence type="ECO:0000256" key="1">
    <source>
        <dbReference type="ARBA" id="ARBA00011073"/>
    </source>
</evidence>
<dbReference type="NCBIfam" id="TIGR04183">
    <property type="entry name" value="Por_Secre_tail"/>
    <property type="match status" value="1"/>
</dbReference>
<dbReference type="Pfam" id="PF00082">
    <property type="entry name" value="Peptidase_S8"/>
    <property type="match status" value="1"/>
</dbReference>
<dbReference type="PROSITE" id="PS00136">
    <property type="entry name" value="SUBTILASE_ASP"/>
    <property type="match status" value="1"/>
</dbReference>
<comment type="caution">
    <text evidence="9">The sequence shown here is derived from an EMBL/GenBank/DDBJ whole genome shotgun (WGS) entry which is preliminary data.</text>
</comment>
<dbReference type="InterPro" id="IPR026444">
    <property type="entry name" value="Secre_tail"/>
</dbReference>
<feature type="active site" description="Charge relay system" evidence="5">
    <location>
        <position position="390"/>
    </location>
</feature>
<dbReference type="AlphaFoldDB" id="A0A832DI14"/>
<evidence type="ECO:0000256" key="3">
    <source>
        <dbReference type="ARBA" id="ARBA00022801"/>
    </source>
</evidence>
<dbReference type="GO" id="GO:0006508">
    <property type="term" value="P:proteolysis"/>
    <property type="evidence" value="ECO:0007669"/>
    <property type="project" value="UniProtKB-KW"/>
</dbReference>
<evidence type="ECO:0000256" key="2">
    <source>
        <dbReference type="ARBA" id="ARBA00022670"/>
    </source>
</evidence>
<dbReference type="SUPFAM" id="SSF52743">
    <property type="entry name" value="Subtilisin-like"/>
    <property type="match status" value="1"/>
</dbReference>
<comment type="similarity">
    <text evidence="1 5 6">Belongs to the peptidase S8 family.</text>
</comment>
<evidence type="ECO:0000256" key="5">
    <source>
        <dbReference type="PROSITE-ProRule" id="PRU01240"/>
    </source>
</evidence>
<evidence type="ECO:0000313" key="9">
    <source>
        <dbReference type="EMBL" id="HGT47762.1"/>
    </source>
</evidence>
<dbReference type="InterPro" id="IPR000209">
    <property type="entry name" value="Peptidase_S8/S53_dom"/>
</dbReference>
<evidence type="ECO:0000259" key="8">
    <source>
        <dbReference type="Pfam" id="PF18962"/>
    </source>
</evidence>
<name>A0A832DI14_9BACT</name>
<dbReference type="InterPro" id="IPR023827">
    <property type="entry name" value="Peptidase_S8_Asp-AS"/>
</dbReference>
<dbReference type="CDD" id="cd07473">
    <property type="entry name" value="Peptidases_S8_Subtilisin_like"/>
    <property type="match status" value="1"/>
</dbReference>
<dbReference type="GO" id="GO:0004252">
    <property type="term" value="F:serine-type endopeptidase activity"/>
    <property type="evidence" value="ECO:0007669"/>
    <property type="project" value="UniProtKB-UniRule"/>
</dbReference>
<dbReference type="PANTHER" id="PTHR43399">
    <property type="entry name" value="SUBTILISIN-RELATED"/>
    <property type="match status" value="1"/>
</dbReference>